<evidence type="ECO:0000313" key="4">
    <source>
        <dbReference type="Proteomes" id="UP000700212"/>
    </source>
</evidence>
<dbReference type="RefSeq" id="WP_108307390.1">
    <property type="nucleotide sequence ID" value="NZ_QAFW01000027.1"/>
</dbReference>
<dbReference type="EMBL" id="DYTV01000100">
    <property type="protein sequence ID" value="HJH11553.1"/>
    <property type="molecule type" value="Genomic_DNA"/>
</dbReference>
<reference evidence="3" key="1">
    <citation type="journal article" date="2021" name="PeerJ">
        <title>Extensive microbial diversity within the chicken gut microbiome revealed by metagenomics and culture.</title>
        <authorList>
            <person name="Gilroy R."/>
            <person name="Ravi A."/>
            <person name="Getino M."/>
            <person name="Pursley I."/>
            <person name="Horton D.L."/>
            <person name="Alikhan N.F."/>
            <person name="Baker D."/>
            <person name="Gharbi K."/>
            <person name="Hall N."/>
            <person name="Watson M."/>
            <person name="Adriaenssens E.M."/>
            <person name="Foster-Nyarko E."/>
            <person name="Jarju S."/>
            <person name="Secka A."/>
            <person name="Antonio M."/>
            <person name="Oren A."/>
            <person name="Chaudhuri R.R."/>
            <person name="La Ragione R."/>
            <person name="Hildebrand F."/>
            <person name="Pallen M.J."/>
        </authorList>
    </citation>
    <scope>NUCLEOTIDE SEQUENCE</scope>
    <source>
        <strain evidence="3">CHK160-4876</strain>
    </source>
</reference>
<proteinExistence type="predicted"/>
<keyword evidence="1" id="KW-0547">Nucleotide-binding</keyword>
<dbReference type="InterPro" id="IPR053269">
    <property type="entry name" value="Asp-Met_ligase"/>
</dbReference>
<dbReference type="InterPro" id="IPR011761">
    <property type="entry name" value="ATP-grasp"/>
</dbReference>
<sequence>MKPKFTLREIYGDDILYTPRTPFSDNPWMLNDVHKLDALTSREVLFADVPVLVHSATQTAQAKALLSLAGFTPPSTIYTYDTEEAYHAHLQNSDATIVCQYLHEAHQIPRDRYWMDAEKFNELNCKSYIDQLIDAKYVPKRFTVKLADAPATISSMTLPIVLKPGGDDPTSGGYGVMICHTNEQVTEALRQLRKATTEDVVVEQLLSVKANFSCQYIYTKELGIQYLGASEQLTDEEGHYHGNVIVRDVPQRVIDVGRHIMECGVAEGFVGIAGFDLIVTDTGDIQAIDLNFRQNGSTAMLMFKDSFKKSVAKFMSYEAKADNATFYTNIVNCIKEGGLLPLAYYDGDYFDEPVTSRFYGIWYDDSLEQIEMRERLLL</sequence>
<dbReference type="PANTHER" id="PTHR37018">
    <property type="entry name" value="CULTURE SPECIFIC PROTEIN, PUTATIVE (AFU_ORTHOLOGUE AFUA_2G00130)-RELATED"/>
    <property type="match status" value="1"/>
</dbReference>
<dbReference type="OrthoDB" id="7839480at2"/>
<evidence type="ECO:0000313" key="3">
    <source>
        <dbReference type="EMBL" id="HJH11553.1"/>
    </source>
</evidence>
<evidence type="ECO:0000259" key="2">
    <source>
        <dbReference type="PROSITE" id="PS50975"/>
    </source>
</evidence>
<dbReference type="GO" id="GO:0046872">
    <property type="term" value="F:metal ion binding"/>
    <property type="evidence" value="ECO:0007669"/>
    <property type="project" value="InterPro"/>
</dbReference>
<gene>
    <name evidence="3" type="ORF">K8V30_07735</name>
</gene>
<reference evidence="3" key="2">
    <citation type="submission" date="2021-09" db="EMBL/GenBank/DDBJ databases">
        <authorList>
            <person name="Gilroy R."/>
        </authorList>
    </citation>
    <scope>NUCLEOTIDE SEQUENCE</scope>
    <source>
        <strain evidence="3">CHK160-4876</strain>
    </source>
</reference>
<dbReference type="GO" id="GO:0005524">
    <property type="term" value="F:ATP binding"/>
    <property type="evidence" value="ECO:0007669"/>
    <property type="project" value="UniProtKB-UniRule"/>
</dbReference>
<keyword evidence="1" id="KW-0067">ATP-binding</keyword>
<dbReference type="SUPFAM" id="SSF56059">
    <property type="entry name" value="Glutathione synthetase ATP-binding domain-like"/>
    <property type="match status" value="1"/>
</dbReference>
<name>A0A921T5A5_9BACL</name>
<evidence type="ECO:0000256" key="1">
    <source>
        <dbReference type="PROSITE-ProRule" id="PRU00409"/>
    </source>
</evidence>
<organism evidence="3 4">
    <name type="scientific">Metalysinibacillus jejuensis</name>
    <dbReference type="NCBI Taxonomy" id="914327"/>
    <lineage>
        <taxon>Bacteria</taxon>
        <taxon>Bacillati</taxon>
        <taxon>Bacillota</taxon>
        <taxon>Bacilli</taxon>
        <taxon>Bacillales</taxon>
        <taxon>Caryophanaceae</taxon>
        <taxon>Metalysinibacillus</taxon>
    </lineage>
</organism>
<dbReference type="Proteomes" id="UP000700212">
    <property type="component" value="Unassembled WGS sequence"/>
</dbReference>
<dbReference type="PANTHER" id="PTHR37018:SF1">
    <property type="entry name" value="CULTURE SPECIFIC PROTEIN, PUTATIVE (AFU_ORTHOLOGUE AFUA_2G00130)-RELATED"/>
    <property type="match status" value="1"/>
</dbReference>
<protein>
    <submittedName>
        <fullName evidence="3">ATP-grasp domain-containing protein</fullName>
    </submittedName>
</protein>
<feature type="domain" description="ATP-grasp" evidence="2">
    <location>
        <begin position="130"/>
        <end position="320"/>
    </location>
</feature>
<accession>A0A921T5A5</accession>
<comment type="caution">
    <text evidence="3">The sequence shown here is derived from an EMBL/GenBank/DDBJ whole genome shotgun (WGS) entry which is preliminary data.</text>
</comment>
<dbReference type="AlphaFoldDB" id="A0A921T5A5"/>
<dbReference type="Gene3D" id="3.30.470.20">
    <property type="entry name" value="ATP-grasp fold, B domain"/>
    <property type="match status" value="1"/>
</dbReference>
<dbReference type="PROSITE" id="PS50975">
    <property type="entry name" value="ATP_GRASP"/>
    <property type="match status" value="1"/>
</dbReference>